<dbReference type="AlphaFoldDB" id="A0A2H0YVN6"/>
<evidence type="ECO:0000313" key="4">
    <source>
        <dbReference type="Proteomes" id="UP000231542"/>
    </source>
</evidence>
<evidence type="ECO:0000256" key="2">
    <source>
        <dbReference type="SAM" id="Phobius"/>
    </source>
</evidence>
<dbReference type="Proteomes" id="UP000231542">
    <property type="component" value="Unassembled WGS sequence"/>
</dbReference>
<comment type="caution">
    <text evidence="3">The sequence shown here is derived from an EMBL/GenBank/DDBJ whole genome shotgun (WGS) entry which is preliminary data.</text>
</comment>
<proteinExistence type="predicted"/>
<keyword evidence="2" id="KW-0812">Transmembrane</keyword>
<keyword evidence="2" id="KW-0472">Membrane</keyword>
<evidence type="ECO:0000313" key="3">
    <source>
        <dbReference type="EMBL" id="PIS42554.1"/>
    </source>
</evidence>
<feature type="compositionally biased region" description="Basic and acidic residues" evidence="1">
    <location>
        <begin position="18"/>
        <end position="38"/>
    </location>
</feature>
<protein>
    <submittedName>
        <fullName evidence="3">Uncharacterized protein</fullName>
    </submittedName>
</protein>
<name>A0A2H0YVN6_9BACT</name>
<gene>
    <name evidence="3" type="ORF">COT24_02855</name>
</gene>
<keyword evidence="2" id="KW-1133">Transmembrane helix</keyword>
<accession>A0A2H0YVN6</accession>
<feature type="region of interest" description="Disordered" evidence="1">
    <location>
        <begin position="1"/>
        <end position="43"/>
    </location>
</feature>
<feature type="transmembrane region" description="Helical" evidence="2">
    <location>
        <begin position="52"/>
        <end position="72"/>
    </location>
</feature>
<evidence type="ECO:0000256" key="1">
    <source>
        <dbReference type="SAM" id="MobiDB-lite"/>
    </source>
</evidence>
<reference evidence="3 4" key="1">
    <citation type="submission" date="2017-09" db="EMBL/GenBank/DDBJ databases">
        <title>Depth-based differentiation of microbial function through sediment-hosted aquifers and enrichment of novel symbionts in the deep terrestrial subsurface.</title>
        <authorList>
            <person name="Probst A.J."/>
            <person name="Ladd B."/>
            <person name="Jarett J.K."/>
            <person name="Geller-Mcgrath D.E."/>
            <person name="Sieber C.M."/>
            <person name="Emerson J.B."/>
            <person name="Anantharaman K."/>
            <person name="Thomas B.C."/>
            <person name="Malmstrom R."/>
            <person name="Stieglmeier M."/>
            <person name="Klingl A."/>
            <person name="Woyke T."/>
            <person name="Ryan C.M."/>
            <person name="Banfield J.F."/>
        </authorList>
    </citation>
    <scope>NUCLEOTIDE SEQUENCE [LARGE SCALE GENOMIC DNA]</scope>
    <source>
        <strain evidence="3">CG08_land_8_20_14_0_20_40_16</strain>
    </source>
</reference>
<sequence length="150" mass="16839">MKSLDSAKKTARKKIVKKSSDKSIRDSNLKSQKSEKKYPSSFSEQEQTKRSMLWLLVGGMMVIVVVGWVFFLRIQIASNLNKGGGFSEISGTISKIFNSIGEGMDNFSSTLSSKLESLNSESEEQSLEEAQIRELEKKAFPQFENENTNN</sequence>
<dbReference type="EMBL" id="PEXU01000035">
    <property type="protein sequence ID" value="PIS42554.1"/>
    <property type="molecule type" value="Genomic_DNA"/>
</dbReference>
<organism evidence="3 4">
    <name type="scientific">Candidatus Kerfeldbacteria bacterium CG08_land_8_20_14_0_20_40_16</name>
    <dbReference type="NCBI Taxonomy" id="2014244"/>
    <lineage>
        <taxon>Bacteria</taxon>
        <taxon>Candidatus Kerfeldiibacteriota</taxon>
    </lineage>
</organism>